<keyword evidence="5" id="KW-0325">Glycoprotein</keyword>
<dbReference type="PROSITE" id="PS01186">
    <property type="entry name" value="EGF_2"/>
    <property type="match status" value="1"/>
</dbReference>
<evidence type="ECO:0000256" key="2">
    <source>
        <dbReference type="ARBA" id="ARBA00022729"/>
    </source>
</evidence>
<keyword evidence="4 6" id="KW-1015">Disulfide bond</keyword>
<dbReference type="SMART" id="SM00179">
    <property type="entry name" value="EGF_CA"/>
    <property type="match status" value="1"/>
</dbReference>
<protein>
    <submittedName>
        <fullName evidence="8">Protocadherin Fat 4-like</fullName>
    </submittedName>
</protein>
<sequence>MGSLLVDNCTDVENNGFCFSESDGTIMERTLDVGNTKMTFGGLRTHQFLLQHPNQIKSHDFVGCIRNIYINGKLLRPTMGLAVHNVVDRCPRATVPGCNGAPCKNGGVCHDLWSDYVCECKSPFMGRNCATGE</sequence>
<feature type="domain" description="EGF-like" evidence="7">
    <location>
        <begin position="94"/>
        <end position="130"/>
    </location>
</feature>
<accession>A0A9D2YFL2</accession>
<evidence type="ECO:0000259" key="7">
    <source>
        <dbReference type="PROSITE" id="PS50026"/>
    </source>
</evidence>
<dbReference type="InterPro" id="IPR001881">
    <property type="entry name" value="EGF-like_Ca-bd_dom"/>
</dbReference>
<evidence type="ECO:0000313" key="9">
    <source>
        <dbReference type="Proteomes" id="UP000822369"/>
    </source>
</evidence>
<dbReference type="SUPFAM" id="SSF49899">
    <property type="entry name" value="Concanavalin A-like lectins/glucanases"/>
    <property type="match status" value="1"/>
</dbReference>
<dbReference type="InterPro" id="IPR000742">
    <property type="entry name" value="EGF"/>
</dbReference>
<dbReference type="PROSITE" id="PS50026">
    <property type="entry name" value="EGF_3"/>
    <property type="match status" value="1"/>
</dbReference>
<evidence type="ECO:0000256" key="3">
    <source>
        <dbReference type="ARBA" id="ARBA00022737"/>
    </source>
</evidence>
<dbReference type="SUPFAM" id="SSF57196">
    <property type="entry name" value="EGF/Laminin"/>
    <property type="match status" value="1"/>
</dbReference>
<dbReference type="OrthoDB" id="8432020at2759"/>
<evidence type="ECO:0000313" key="8">
    <source>
        <dbReference type="EMBL" id="KAF7218479.1"/>
    </source>
</evidence>
<dbReference type="Pfam" id="PF00008">
    <property type="entry name" value="EGF"/>
    <property type="match status" value="1"/>
</dbReference>
<dbReference type="Pfam" id="PF02210">
    <property type="entry name" value="Laminin_G_2"/>
    <property type="match status" value="1"/>
</dbReference>
<dbReference type="PROSITE" id="PS00010">
    <property type="entry name" value="ASX_HYDROXYL"/>
    <property type="match status" value="1"/>
</dbReference>
<dbReference type="InterPro" id="IPR000152">
    <property type="entry name" value="EGF-type_Asp/Asn_hydroxyl_site"/>
</dbReference>
<dbReference type="SMART" id="SM00181">
    <property type="entry name" value="EGF"/>
    <property type="match status" value="1"/>
</dbReference>
<reference evidence="8" key="1">
    <citation type="submission" date="2020-03" db="EMBL/GenBank/DDBJ databases">
        <title>Intra-Species Differences in Population Size shape Life History and Genome Evolution.</title>
        <authorList>
            <person name="Willemsen D."/>
            <person name="Cui R."/>
            <person name="Valenzano D.R."/>
        </authorList>
    </citation>
    <scope>NUCLEOTIDE SEQUENCE</scope>
    <source>
        <strain evidence="8">GRZ</strain>
        <tissue evidence="8">Whole</tissue>
    </source>
</reference>
<dbReference type="KEGG" id="nfu:107380025"/>
<feature type="disulfide bond" evidence="6">
    <location>
        <begin position="120"/>
        <end position="129"/>
    </location>
</feature>
<evidence type="ECO:0000256" key="4">
    <source>
        <dbReference type="ARBA" id="ARBA00023157"/>
    </source>
</evidence>
<dbReference type="CDD" id="cd00054">
    <property type="entry name" value="EGF_CA"/>
    <property type="match status" value="1"/>
</dbReference>
<evidence type="ECO:0000256" key="1">
    <source>
        <dbReference type="ARBA" id="ARBA00022536"/>
    </source>
</evidence>
<comment type="caution">
    <text evidence="6">Lacks conserved residue(s) required for the propagation of feature annotation.</text>
</comment>
<organism evidence="8 9">
    <name type="scientific">Nothobranchius furzeri</name>
    <name type="common">Turquoise killifish</name>
    <dbReference type="NCBI Taxonomy" id="105023"/>
    <lineage>
        <taxon>Eukaryota</taxon>
        <taxon>Metazoa</taxon>
        <taxon>Chordata</taxon>
        <taxon>Craniata</taxon>
        <taxon>Vertebrata</taxon>
        <taxon>Euteleostomi</taxon>
        <taxon>Actinopterygii</taxon>
        <taxon>Neopterygii</taxon>
        <taxon>Teleostei</taxon>
        <taxon>Neoteleostei</taxon>
        <taxon>Acanthomorphata</taxon>
        <taxon>Ovalentaria</taxon>
        <taxon>Atherinomorphae</taxon>
        <taxon>Cyprinodontiformes</taxon>
        <taxon>Nothobranchiidae</taxon>
        <taxon>Nothobranchius</taxon>
    </lineage>
</organism>
<comment type="caution">
    <text evidence="8">The sequence shown here is derived from an EMBL/GenBank/DDBJ whole genome shotgun (WGS) entry which is preliminary data.</text>
</comment>
<dbReference type="AlphaFoldDB" id="A0A9D2YFL2"/>
<dbReference type="Gene3D" id="2.60.120.200">
    <property type="match status" value="1"/>
</dbReference>
<keyword evidence="2" id="KW-0732">Signal</keyword>
<dbReference type="Proteomes" id="UP000822369">
    <property type="component" value="Chromosome 7"/>
</dbReference>
<name>A0A9D2YFL2_NOTFU</name>
<dbReference type="PROSITE" id="PS00022">
    <property type="entry name" value="EGF_1"/>
    <property type="match status" value="1"/>
</dbReference>
<keyword evidence="3" id="KW-0677">Repeat</keyword>
<dbReference type="InterPro" id="IPR001791">
    <property type="entry name" value="Laminin_G"/>
</dbReference>
<dbReference type="EMBL" id="JAAVVJ010000007">
    <property type="protein sequence ID" value="KAF7218479.1"/>
    <property type="molecule type" value="Genomic_DNA"/>
</dbReference>
<dbReference type="InterPro" id="IPR013320">
    <property type="entry name" value="ConA-like_dom_sf"/>
</dbReference>
<dbReference type="Gene3D" id="2.10.25.10">
    <property type="entry name" value="Laminin"/>
    <property type="match status" value="1"/>
</dbReference>
<evidence type="ECO:0000256" key="6">
    <source>
        <dbReference type="PROSITE-ProRule" id="PRU00076"/>
    </source>
</evidence>
<gene>
    <name evidence="8" type="ORF">G4P62_006140</name>
</gene>
<evidence type="ECO:0000256" key="5">
    <source>
        <dbReference type="ARBA" id="ARBA00023180"/>
    </source>
</evidence>
<keyword evidence="1 6" id="KW-0245">EGF-like domain</keyword>
<dbReference type="FunFam" id="2.10.25.10:FF:000012">
    <property type="entry name" value="Delta-like protein"/>
    <property type="match status" value="1"/>
</dbReference>
<proteinExistence type="predicted"/>
<dbReference type="GO" id="GO:0005509">
    <property type="term" value="F:calcium ion binding"/>
    <property type="evidence" value="ECO:0007669"/>
    <property type="project" value="InterPro"/>
</dbReference>